<dbReference type="PATRIC" id="fig|1429439.4.peg.1399"/>
<dbReference type="Proteomes" id="UP000019140">
    <property type="component" value="Unassembled WGS sequence"/>
</dbReference>
<dbReference type="Pfam" id="PF02350">
    <property type="entry name" value="Epimerase_2"/>
    <property type="match status" value="1"/>
</dbReference>
<gene>
    <name evidence="6" type="ORF">ETSY2_08160</name>
</gene>
<sequence length="163" mass="18417">MAGHRRESFGQPLENICQALHDIARSHQVEIVYPVHLNPNVKELVHRMLGDISNIHLLEPVEYPKFFWLMQKSYLILTDSGGVQEEASTLGKPVVVMRDTTERPESLEAGVSLLAGTSTQAVVRAVERLLNDEELYQSMARKLDLYGDGATRHRVVDILTRRS</sequence>
<evidence type="ECO:0000256" key="3">
    <source>
        <dbReference type="ARBA" id="ARBA00038858"/>
    </source>
</evidence>
<evidence type="ECO:0000313" key="7">
    <source>
        <dbReference type="Proteomes" id="UP000019140"/>
    </source>
</evidence>
<dbReference type="EC" id="5.1.3.14" evidence="3"/>
<evidence type="ECO:0000256" key="4">
    <source>
        <dbReference type="RuleBase" id="RU003513"/>
    </source>
</evidence>
<accession>W4MCP2</accession>
<dbReference type="EMBL" id="AZHX01000332">
    <property type="protein sequence ID" value="ETX07960.1"/>
    <property type="molecule type" value="Genomic_DNA"/>
</dbReference>
<dbReference type="AlphaFoldDB" id="W4MCP2"/>
<keyword evidence="1 4" id="KW-0413">Isomerase</keyword>
<protein>
    <recommendedName>
        <fullName evidence="3">UDP-N-acetylglucosamine 2-epimerase (non-hydrolyzing)</fullName>
        <ecNumber evidence="3">5.1.3.14</ecNumber>
    </recommendedName>
</protein>
<dbReference type="InterPro" id="IPR029767">
    <property type="entry name" value="WecB-like"/>
</dbReference>
<feature type="domain" description="UDP-N-acetylglucosamine 2-epimerase" evidence="5">
    <location>
        <begin position="3"/>
        <end position="159"/>
    </location>
</feature>
<comment type="similarity">
    <text evidence="2 4">Belongs to the UDP-N-acetylglucosamine 2-epimerase family.</text>
</comment>
<keyword evidence="7" id="KW-1185">Reference proteome</keyword>
<evidence type="ECO:0000313" key="6">
    <source>
        <dbReference type="EMBL" id="ETX07960.1"/>
    </source>
</evidence>
<evidence type="ECO:0000259" key="5">
    <source>
        <dbReference type="Pfam" id="PF02350"/>
    </source>
</evidence>
<comment type="caution">
    <text evidence="6">The sequence shown here is derived from an EMBL/GenBank/DDBJ whole genome shotgun (WGS) entry which is preliminary data.</text>
</comment>
<dbReference type="Gene3D" id="3.40.50.2000">
    <property type="entry name" value="Glycogen Phosphorylase B"/>
    <property type="match status" value="2"/>
</dbReference>
<dbReference type="PANTHER" id="PTHR43174">
    <property type="entry name" value="UDP-N-ACETYLGLUCOSAMINE 2-EPIMERASE"/>
    <property type="match status" value="1"/>
</dbReference>
<dbReference type="GO" id="GO:0008761">
    <property type="term" value="F:UDP-N-acetylglucosamine 2-epimerase activity"/>
    <property type="evidence" value="ECO:0007669"/>
    <property type="project" value="UniProtKB-EC"/>
</dbReference>
<dbReference type="SUPFAM" id="SSF53756">
    <property type="entry name" value="UDP-Glycosyltransferase/glycogen phosphorylase"/>
    <property type="match status" value="1"/>
</dbReference>
<dbReference type="HOGENOM" id="CLU_108494_0_0_7"/>
<evidence type="ECO:0000256" key="2">
    <source>
        <dbReference type="ARBA" id="ARBA00038209"/>
    </source>
</evidence>
<evidence type="ECO:0000256" key="1">
    <source>
        <dbReference type="ARBA" id="ARBA00023235"/>
    </source>
</evidence>
<dbReference type="InterPro" id="IPR003331">
    <property type="entry name" value="UDP_GlcNAc_Epimerase_2_dom"/>
</dbReference>
<name>W4MCP2_9BACT</name>
<proteinExistence type="inferred from homology"/>
<dbReference type="PANTHER" id="PTHR43174:SF2">
    <property type="entry name" value="UDP-N-ACETYLGLUCOSAMINE 2-EPIMERASE"/>
    <property type="match status" value="1"/>
</dbReference>
<reference evidence="6 7" key="1">
    <citation type="journal article" date="2014" name="Nature">
        <title>An environmental bacterial taxon with a large and distinct metabolic repertoire.</title>
        <authorList>
            <person name="Wilson M.C."/>
            <person name="Mori T."/>
            <person name="Ruckert C."/>
            <person name="Uria A.R."/>
            <person name="Helf M.J."/>
            <person name="Takada K."/>
            <person name="Gernert C."/>
            <person name="Steffens U.A."/>
            <person name="Heycke N."/>
            <person name="Schmitt S."/>
            <person name="Rinke C."/>
            <person name="Helfrich E.J."/>
            <person name="Brachmann A.O."/>
            <person name="Gurgui C."/>
            <person name="Wakimoto T."/>
            <person name="Kracht M."/>
            <person name="Crusemann M."/>
            <person name="Hentschel U."/>
            <person name="Abe I."/>
            <person name="Matsunaga S."/>
            <person name="Kalinowski J."/>
            <person name="Takeyama H."/>
            <person name="Piel J."/>
        </authorList>
    </citation>
    <scope>NUCLEOTIDE SEQUENCE [LARGE SCALE GENOMIC DNA]</scope>
    <source>
        <strain evidence="7">TSY2</strain>
    </source>
</reference>
<organism evidence="6 7">
    <name type="scientific">Candidatus Entotheonella gemina</name>
    <dbReference type="NCBI Taxonomy" id="1429439"/>
    <lineage>
        <taxon>Bacteria</taxon>
        <taxon>Pseudomonadati</taxon>
        <taxon>Nitrospinota/Tectimicrobiota group</taxon>
        <taxon>Candidatus Tectimicrobiota</taxon>
        <taxon>Candidatus Entotheonellia</taxon>
        <taxon>Candidatus Entotheonellales</taxon>
        <taxon>Candidatus Entotheonellaceae</taxon>
        <taxon>Candidatus Entotheonella</taxon>
    </lineage>
</organism>